<sequence length="408" mass="44859">MGLALVDPLVAMKPVYGISEAAAAAVTTDDTLLSALGFGHHRRDAASSSSSSDSASFSTELSPLSALTNPDNAAAYSRLWLKHVSACAKSSAQRDLSAPRVAARSTRRVPPEVACAYPDSKHLRARAMVRDSSISSHHSQSARPCVSALAIARSFLFNMACLCFLHRTTQRSLGILSVLFRVSTATIQHSSKFLCACAARKCLLLSYLYVPCSSPGHKSSGMNAPVLKIRNPSRITWTTSILMNNESQFVVAELLVKWLTWVQAPNMSSPASRSTITKSKTASMDSHCTTMSDIIRALNETRERIASMGVDELKRERVDSLKSLKAVDHPKWLKPIKAFDQKKFKSPPTQLVEEYVADYIRVNGKLPEPKYGPGRYTYNPYPLPAKRKRDVISDNIEDALKKVKNVFK</sequence>
<comment type="caution">
    <text evidence="1">The sequence shown here is derived from an EMBL/GenBank/DDBJ whole genome shotgun (WGS) entry which is preliminary data.</text>
</comment>
<dbReference type="AlphaFoldDB" id="A0A9P8EBZ1"/>
<reference evidence="1" key="2">
    <citation type="submission" date="2021-08" db="EMBL/GenBank/DDBJ databases">
        <authorList>
            <person name="Gostincar C."/>
            <person name="Sun X."/>
            <person name="Song Z."/>
            <person name="Gunde-Cimerman N."/>
        </authorList>
    </citation>
    <scope>NUCLEOTIDE SEQUENCE</scope>
    <source>
        <strain evidence="1">EXF-9911</strain>
    </source>
</reference>
<evidence type="ECO:0000313" key="2">
    <source>
        <dbReference type="Proteomes" id="UP000779574"/>
    </source>
</evidence>
<organism evidence="1 2">
    <name type="scientific">Aureobasidium melanogenum</name>
    <name type="common">Aureobasidium pullulans var. melanogenum</name>
    <dbReference type="NCBI Taxonomy" id="46634"/>
    <lineage>
        <taxon>Eukaryota</taxon>
        <taxon>Fungi</taxon>
        <taxon>Dikarya</taxon>
        <taxon>Ascomycota</taxon>
        <taxon>Pezizomycotina</taxon>
        <taxon>Dothideomycetes</taxon>
        <taxon>Dothideomycetidae</taxon>
        <taxon>Dothideales</taxon>
        <taxon>Saccotheciaceae</taxon>
        <taxon>Aureobasidium</taxon>
    </lineage>
</organism>
<name>A0A9P8EBZ1_AURME</name>
<reference evidence="1" key="1">
    <citation type="journal article" date="2021" name="J Fungi (Basel)">
        <title>Virulence traits and population genomics of the black yeast Aureobasidium melanogenum.</title>
        <authorList>
            <person name="Cernosa A."/>
            <person name="Sun X."/>
            <person name="Gostincar C."/>
            <person name="Fang C."/>
            <person name="Gunde-Cimerman N."/>
            <person name="Song Z."/>
        </authorList>
    </citation>
    <scope>NUCLEOTIDE SEQUENCE</scope>
    <source>
        <strain evidence="1">EXF-9911</strain>
    </source>
</reference>
<gene>
    <name evidence="1" type="ORF">KCU76_g11071</name>
</gene>
<dbReference type="Proteomes" id="UP000779574">
    <property type="component" value="Unassembled WGS sequence"/>
</dbReference>
<proteinExistence type="predicted"/>
<accession>A0A9P8EBZ1</accession>
<feature type="non-terminal residue" evidence="1">
    <location>
        <position position="408"/>
    </location>
</feature>
<evidence type="ECO:0000313" key="1">
    <source>
        <dbReference type="EMBL" id="KAG9686364.1"/>
    </source>
</evidence>
<dbReference type="EMBL" id="JAHFXF010000516">
    <property type="protein sequence ID" value="KAG9686364.1"/>
    <property type="molecule type" value="Genomic_DNA"/>
</dbReference>
<protein>
    <submittedName>
        <fullName evidence="1">Uncharacterized protein</fullName>
    </submittedName>
</protein>